<evidence type="ECO:0000256" key="3">
    <source>
        <dbReference type="ARBA" id="ARBA00023027"/>
    </source>
</evidence>
<dbReference type="RefSeq" id="WP_108994863.1">
    <property type="nucleotide sequence ID" value="NZ_BDQX01000315.1"/>
</dbReference>
<comment type="similarity">
    <text evidence="1 5">Belongs to the KptA/TPT1 family.</text>
</comment>
<dbReference type="EC" id="2.7.1.-" evidence="5"/>
<dbReference type="EMBL" id="BDQX01000315">
    <property type="protein sequence ID" value="GBG10347.1"/>
    <property type="molecule type" value="Genomic_DNA"/>
</dbReference>
<dbReference type="GO" id="GO:0000215">
    <property type="term" value="F:tRNA 2'-phosphotransferase activity"/>
    <property type="evidence" value="ECO:0007669"/>
    <property type="project" value="TreeGrafter"/>
</dbReference>
<proteinExistence type="inferred from homology"/>
<evidence type="ECO:0000256" key="1">
    <source>
        <dbReference type="ARBA" id="ARBA00009836"/>
    </source>
</evidence>
<evidence type="ECO:0000256" key="5">
    <source>
        <dbReference type="HAMAP-Rule" id="MF_00299"/>
    </source>
</evidence>
<comment type="function">
    <text evidence="4 5">Removes the 2'-phosphate from RNA via an intermediate in which the phosphate is ADP-ribosylated by NAD followed by a presumed transesterification to release the RNA and generate ADP-ribose 1''-2''-cyclic phosphate (APPR&gt;P). May function as an ADP-ribosylase.</text>
</comment>
<dbReference type="HAMAP" id="MF_00299">
    <property type="entry name" value="KptA"/>
    <property type="match status" value="1"/>
</dbReference>
<dbReference type="PANTHER" id="PTHR12684:SF2">
    <property type="entry name" value="TRNA 2'-PHOSPHOTRANSFERASE 1"/>
    <property type="match status" value="1"/>
</dbReference>
<comment type="caution">
    <text evidence="6">The sequence shown here is derived from an EMBL/GenBank/DDBJ whole genome shotgun (WGS) entry which is preliminary data.</text>
</comment>
<gene>
    <name evidence="5" type="primary">kptA</name>
    <name evidence="6" type="ORF">PAT3040_05076</name>
</gene>
<reference evidence="6 7" key="1">
    <citation type="submission" date="2017-08" db="EMBL/GenBank/DDBJ databases">
        <title>Substantial Increase in Enzyme Production by Combined Drug-Resistance Mutations in Paenibacillus agaridevorans.</title>
        <authorList>
            <person name="Tanaka Y."/>
            <person name="Funane K."/>
            <person name="Hosaka T."/>
            <person name="Shiwa Y."/>
            <person name="Fujita N."/>
            <person name="Miyazaki T."/>
            <person name="Yoshikawa H."/>
            <person name="Murakami K."/>
            <person name="Kasahara K."/>
            <person name="Inaoka T."/>
            <person name="Hiraga Y."/>
            <person name="Ochi K."/>
        </authorList>
    </citation>
    <scope>NUCLEOTIDE SEQUENCE [LARGE SCALE GENOMIC DNA]</scope>
    <source>
        <strain evidence="6 7">T-3040</strain>
    </source>
</reference>
<name>A0A2R5EUW4_9BACL</name>
<sequence length="197" mass="22126">MIDESAEKSLSKMITKLLRHAPEQFGVVLDPVDGSCPLDILLEAVRAQPRWDWVKQEDIEQVVRHSDKQRFDIQDGRIRARYGHSHNKVAYAPADPPSILYHGTNRKALPTIVKEGLKPMTRQYVHLSEGTHFATLAGSRRGELVMLEIDALIAKQSGVLFYYAGNEVWLADHVPPECCSVAESKGKEDGNDESSHR</sequence>
<dbReference type="SUPFAM" id="SSF56399">
    <property type="entry name" value="ADP-ribosylation"/>
    <property type="match status" value="1"/>
</dbReference>
<dbReference type="PANTHER" id="PTHR12684">
    <property type="entry name" value="PUTATIVE PHOSPHOTRANSFERASE"/>
    <property type="match status" value="1"/>
</dbReference>
<dbReference type="AlphaFoldDB" id="A0A2R5EUW4"/>
<dbReference type="InterPro" id="IPR002745">
    <property type="entry name" value="Ptrans_KptA/Tpt1"/>
</dbReference>
<dbReference type="InterPro" id="IPR042080">
    <property type="entry name" value="RNA_2'-PTrans_N"/>
</dbReference>
<dbReference type="InterPro" id="IPR042081">
    <property type="entry name" value="RNA_2'-PTrans_C"/>
</dbReference>
<evidence type="ECO:0000256" key="2">
    <source>
        <dbReference type="ARBA" id="ARBA00022679"/>
    </source>
</evidence>
<dbReference type="InterPro" id="IPR022928">
    <property type="entry name" value="RNA_2'-PTrans_KptA"/>
</dbReference>
<evidence type="ECO:0000256" key="4">
    <source>
        <dbReference type="ARBA" id="ARBA00025212"/>
    </source>
</evidence>
<organism evidence="6 7">
    <name type="scientific">Paenibacillus agaridevorans</name>
    <dbReference type="NCBI Taxonomy" id="171404"/>
    <lineage>
        <taxon>Bacteria</taxon>
        <taxon>Bacillati</taxon>
        <taxon>Bacillota</taxon>
        <taxon>Bacilli</taxon>
        <taxon>Bacillales</taxon>
        <taxon>Paenibacillaceae</taxon>
        <taxon>Paenibacillus</taxon>
    </lineage>
</organism>
<dbReference type="Proteomes" id="UP000245202">
    <property type="component" value="Unassembled WGS sequence"/>
</dbReference>
<evidence type="ECO:0000313" key="6">
    <source>
        <dbReference type="EMBL" id="GBG10347.1"/>
    </source>
</evidence>
<protein>
    <recommendedName>
        <fullName evidence="5">Probable RNA 2'-phosphotransferase</fullName>
        <ecNumber evidence="5">2.7.1.-</ecNumber>
    </recommendedName>
</protein>
<dbReference type="GO" id="GO:0006388">
    <property type="term" value="P:tRNA splicing, via endonucleolytic cleavage and ligation"/>
    <property type="evidence" value="ECO:0007669"/>
    <property type="project" value="UniProtKB-UniRule"/>
</dbReference>
<keyword evidence="2 5" id="KW-0808">Transferase</keyword>
<dbReference type="Pfam" id="PF01885">
    <property type="entry name" value="PTS_2-RNA"/>
    <property type="match status" value="1"/>
</dbReference>
<accession>A0A2R5EUW4</accession>
<dbReference type="Gene3D" id="1.10.10.970">
    <property type="entry name" value="RNA 2'-phosphotransferase, Tpt1/KptA family, N-terminal domain"/>
    <property type="match status" value="1"/>
</dbReference>
<keyword evidence="3 5" id="KW-0520">NAD</keyword>
<evidence type="ECO:0000313" key="7">
    <source>
        <dbReference type="Proteomes" id="UP000245202"/>
    </source>
</evidence>
<dbReference type="GO" id="GO:0003950">
    <property type="term" value="F:NAD+ poly-ADP-ribosyltransferase activity"/>
    <property type="evidence" value="ECO:0007669"/>
    <property type="project" value="InterPro"/>
</dbReference>
<dbReference type="Gene3D" id="3.20.170.30">
    <property type="match status" value="1"/>
</dbReference>
<keyword evidence="7" id="KW-1185">Reference proteome</keyword>